<dbReference type="PANTHER" id="PTHR11071">
    <property type="entry name" value="PEPTIDYL-PROLYL CIS-TRANS ISOMERASE"/>
    <property type="match status" value="1"/>
</dbReference>
<dbReference type="GO" id="GO:0005737">
    <property type="term" value="C:cytoplasm"/>
    <property type="evidence" value="ECO:0007669"/>
    <property type="project" value="TreeGrafter"/>
</dbReference>
<evidence type="ECO:0000259" key="3">
    <source>
        <dbReference type="PROSITE" id="PS50072"/>
    </source>
</evidence>
<feature type="domain" description="PPIase cyclophilin-type" evidence="3">
    <location>
        <begin position="1"/>
        <end position="127"/>
    </location>
</feature>
<dbReference type="GO" id="GO:0006457">
    <property type="term" value="P:protein folding"/>
    <property type="evidence" value="ECO:0007669"/>
    <property type="project" value="TreeGrafter"/>
</dbReference>
<dbReference type="Gene3D" id="2.40.100.10">
    <property type="entry name" value="Cyclophilin-like"/>
    <property type="match status" value="1"/>
</dbReference>
<dbReference type="Pfam" id="PF00160">
    <property type="entry name" value="Pro_isomerase"/>
    <property type="match status" value="1"/>
</dbReference>
<sequence>MEFFADTTPITAENFRALCTGERGIRESGKPLHYKGSNFHVVAHQYMWAGGDITLGNGTGGESIYSGTLMTRISSRSIHIQVLSPYQTVGQTSQFQILMTDMQQLDGSQVVVDQVVEGFHFMYVIDKRNSTPLLQWTLFFSDTIHGEGRREKNLLRRSRGEREREITLLVQLEKLAERILSCV</sequence>
<keyword evidence="5" id="KW-1185">Reference proteome</keyword>
<dbReference type="GO" id="GO:0016018">
    <property type="term" value="F:cyclosporin A binding"/>
    <property type="evidence" value="ECO:0007669"/>
    <property type="project" value="TreeGrafter"/>
</dbReference>
<comment type="function">
    <text evidence="2">PPIases accelerate the folding of proteins. It catalyzes the cis-trans isomerization of proline imidic peptide bonds in oligopeptides.</text>
</comment>
<organism evidence="5">
    <name type="scientific">Arabidopsis lyrata subsp. lyrata</name>
    <name type="common">Lyre-leaved rock-cress</name>
    <dbReference type="NCBI Taxonomy" id="81972"/>
    <lineage>
        <taxon>Eukaryota</taxon>
        <taxon>Viridiplantae</taxon>
        <taxon>Streptophyta</taxon>
        <taxon>Embryophyta</taxon>
        <taxon>Tracheophyta</taxon>
        <taxon>Spermatophyta</taxon>
        <taxon>Magnoliopsida</taxon>
        <taxon>eudicotyledons</taxon>
        <taxon>Gunneridae</taxon>
        <taxon>Pentapetalae</taxon>
        <taxon>rosids</taxon>
        <taxon>malvids</taxon>
        <taxon>Brassicales</taxon>
        <taxon>Brassicaceae</taxon>
        <taxon>Camelineae</taxon>
        <taxon>Arabidopsis</taxon>
    </lineage>
</organism>
<protein>
    <recommendedName>
        <fullName evidence="2">Peptidyl-prolyl cis-trans isomerase</fullName>
        <shortName evidence="2">PPIase</shortName>
        <ecNumber evidence="2">5.2.1.8</ecNumber>
    </recommendedName>
</protein>
<evidence type="ECO:0000313" key="4">
    <source>
        <dbReference type="EMBL" id="EFH70342.1"/>
    </source>
</evidence>
<evidence type="ECO:0000313" key="5">
    <source>
        <dbReference type="Proteomes" id="UP000008694"/>
    </source>
</evidence>
<dbReference type="STRING" id="81972.D7KBZ4"/>
<dbReference type="EC" id="5.2.1.8" evidence="2"/>
<evidence type="ECO:0000256" key="2">
    <source>
        <dbReference type="RuleBase" id="RU363019"/>
    </source>
</evidence>
<dbReference type="EMBL" id="GL348713">
    <property type="protein sequence ID" value="EFH70342.1"/>
    <property type="molecule type" value="Genomic_DNA"/>
</dbReference>
<gene>
    <name evidence="4" type="ORF">ARALYDRAFT_891601</name>
</gene>
<dbReference type="PANTHER" id="PTHR11071:SF552">
    <property type="entry name" value="PEPTIDYL-PROLYL CIS-TRANS ISOMERASE CYP26-1"/>
    <property type="match status" value="1"/>
</dbReference>
<dbReference type="Proteomes" id="UP000008694">
    <property type="component" value="Unassembled WGS sequence"/>
</dbReference>
<keyword evidence="2" id="KW-0413">Isomerase</keyword>
<dbReference type="HOGENOM" id="CLU_1477105_0_0_1"/>
<dbReference type="Gramene" id="scaffold_104395.1">
    <property type="protein sequence ID" value="scaffold_104395.1"/>
    <property type="gene ID" value="scaffold_104395.1"/>
</dbReference>
<comment type="similarity">
    <text evidence="1 2">Belongs to the cyclophilin-type PPIase family.</text>
</comment>
<dbReference type="PRINTS" id="PR00153">
    <property type="entry name" value="CSAPPISMRASE"/>
</dbReference>
<name>D7KBZ4_ARALL</name>
<proteinExistence type="inferred from homology"/>
<keyword evidence="2" id="KW-0697">Rotamase</keyword>
<comment type="catalytic activity">
    <reaction evidence="2">
        <text>[protein]-peptidylproline (omega=180) = [protein]-peptidylproline (omega=0)</text>
        <dbReference type="Rhea" id="RHEA:16237"/>
        <dbReference type="Rhea" id="RHEA-COMP:10747"/>
        <dbReference type="Rhea" id="RHEA-COMP:10748"/>
        <dbReference type="ChEBI" id="CHEBI:83833"/>
        <dbReference type="ChEBI" id="CHEBI:83834"/>
        <dbReference type="EC" id="5.2.1.8"/>
    </reaction>
</comment>
<dbReference type="GO" id="GO:0003755">
    <property type="term" value="F:peptidyl-prolyl cis-trans isomerase activity"/>
    <property type="evidence" value="ECO:0007669"/>
    <property type="project" value="UniProtKB-UniRule"/>
</dbReference>
<dbReference type="AlphaFoldDB" id="D7KBZ4"/>
<evidence type="ECO:0000256" key="1">
    <source>
        <dbReference type="ARBA" id="ARBA00007365"/>
    </source>
</evidence>
<reference evidence="5" key="1">
    <citation type="journal article" date="2011" name="Nat. Genet.">
        <title>The Arabidopsis lyrata genome sequence and the basis of rapid genome size change.</title>
        <authorList>
            <person name="Hu T.T."/>
            <person name="Pattyn P."/>
            <person name="Bakker E.G."/>
            <person name="Cao J."/>
            <person name="Cheng J.-F."/>
            <person name="Clark R.M."/>
            <person name="Fahlgren N."/>
            <person name="Fawcett J.A."/>
            <person name="Grimwood J."/>
            <person name="Gundlach H."/>
            <person name="Haberer G."/>
            <person name="Hollister J.D."/>
            <person name="Ossowski S."/>
            <person name="Ottilar R.P."/>
            <person name="Salamov A.A."/>
            <person name="Schneeberger K."/>
            <person name="Spannagl M."/>
            <person name="Wang X."/>
            <person name="Yang L."/>
            <person name="Nasrallah M.E."/>
            <person name="Bergelson J."/>
            <person name="Carrington J.C."/>
            <person name="Gaut B.S."/>
            <person name="Schmutz J."/>
            <person name="Mayer K.F.X."/>
            <person name="Van de Peer Y."/>
            <person name="Grigoriev I.V."/>
            <person name="Nordborg M."/>
            <person name="Weigel D."/>
            <person name="Guo Y.-L."/>
        </authorList>
    </citation>
    <scope>NUCLEOTIDE SEQUENCE [LARGE SCALE GENOMIC DNA]</scope>
    <source>
        <strain evidence="5">cv. MN47</strain>
    </source>
</reference>
<dbReference type="InterPro" id="IPR029000">
    <property type="entry name" value="Cyclophilin-like_dom_sf"/>
</dbReference>
<dbReference type="InterPro" id="IPR002130">
    <property type="entry name" value="Cyclophilin-type_PPIase_dom"/>
</dbReference>
<dbReference type="SUPFAM" id="SSF50891">
    <property type="entry name" value="Cyclophilin-like"/>
    <property type="match status" value="1"/>
</dbReference>
<dbReference type="eggNOG" id="KOG0865">
    <property type="taxonomic scope" value="Eukaryota"/>
</dbReference>
<dbReference type="PROSITE" id="PS50072">
    <property type="entry name" value="CSA_PPIASE_2"/>
    <property type="match status" value="1"/>
</dbReference>
<accession>D7KBZ4</accession>